<feature type="transmembrane region" description="Helical" evidence="1">
    <location>
        <begin position="111"/>
        <end position="128"/>
    </location>
</feature>
<dbReference type="InterPro" id="IPR045691">
    <property type="entry name" value="DUF6056"/>
</dbReference>
<evidence type="ECO:0000256" key="1">
    <source>
        <dbReference type="SAM" id="Phobius"/>
    </source>
</evidence>
<keyword evidence="1" id="KW-0812">Transmembrane</keyword>
<feature type="transmembrane region" description="Helical" evidence="1">
    <location>
        <begin position="245"/>
        <end position="264"/>
    </location>
</feature>
<reference evidence="3" key="1">
    <citation type="submission" date="2016-10" db="EMBL/GenBank/DDBJ databases">
        <authorList>
            <person name="Varghese N."/>
            <person name="Submissions S."/>
        </authorList>
    </citation>
    <scope>NUCLEOTIDE SEQUENCE [LARGE SCALE GENOMIC DNA]</scope>
    <source>
        <strain evidence="3">XBD2006</strain>
    </source>
</reference>
<sequence>MVRKIAGSMKHERTQTILNWGMGIVSALMISFLIGTIVRAAMFVVPVSDDYWYAGSGVGIHGFLKRIVSASKFTQDAYRHEQGAYFTSFIGSLFNPVAYGGFSAMRIIMEVNAFLVFGAVIFLTGIIIKKAAYVGIHVVLFVILMAVFPLAAYDSFSEVFYWFSGACAYGFPIALGFISIGLFIIYNLNKEVALTGREPLVFSLACGIAAVGASLAITGIVVYFLLCTIIYFAIKRRRLEKDNMLVFITCLAGAAVNILAPGNYAGHGMKNGGAVDVKAGIIYASERYMYVVRWLFSDRNYLVYVISLVVVGYLIYDRIKLCRGAWMAVGVMLFASPLIAAFTPVVGYGMEETTNGCFFITVTAMTAAFDNLALFIGWLMGRTLKGHKKMSVLAVLYAIIFVCFIATPFSPEKYVVVKLNKQLYVGELQKNYVETKKIIDSLSNMKDRDVKVDVPTNPEYIEDFYSFFLLDDPDSRINRDVAKVYGLSSISNIREE</sequence>
<gene>
    <name evidence="2" type="ORF">SAMN02910451_01387</name>
</gene>
<feature type="transmembrane region" description="Helical" evidence="1">
    <location>
        <begin position="200"/>
        <end position="233"/>
    </location>
</feature>
<dbReference type="Proteomes" id="UP000183047">
    <property type="component" value="Unassembled WGS sequence"/>
</dbReference>
<accession>A0A1G5D4B5</accession>
<dbReference type="EMBL" id="FMUR01000007">
    <property type="protein sequence ID" value="SCY09466.1"/>
    <property type="molecule type" value="Genomic_DNA"/>
</dbReference>
<feature type="transmembrane region" description="Helical" evidence="1">
    <location>
        <begin position="160"/>
        <end position="188"/>
    </location>
</feature>
<feature type="transmembrane region" description="Helical" evidence="1">
    <location>
        <begin position="392"/>
        <end position="410"/>
    </location>
</feature>
<organism evidence="2 3">
    <name type="scientific">Butyrivibrio hungatei</name>
    <dbReference type="NCBI Taxonomy" id="185008"/>
    <lineage>
        <taxon>Bacteria</taxon>
        <taxon>Bacillati</taxon>
        <taxon>Bacillota</taxon>
        <taxon>Clostridia</taxon>
        <taxon>Lachnospirales</taxon>
        <taxon>Lachnospiraceae</taxon>
        <taxon>Butyrivibrio</taxon>
    </lineage>
</organism>
<feature type="transmembrane region" description="Helical" evidence="1">
    <location>
        <begin position="20"/>
        <end position="45"/>
    </location>
</feature>
<evidence type="ECO:0000313" key="3">
    <source>
        <dbReference type="Proteomes" id="UP000183047"/>
    </source>
</evidence>
<feature type="transmembrane region" description="Helical" evidence="1">
    <location>
        <begin position="358"/>
        <end position="380"/>
    </location>
</feature>
<keyword evidence="3" id="KW-1185">Reference proteome</keyword>
<dbReference type="RefSeq" id="WP_074462032.1">
    <property type="nucleotide sequence ID" value="NZ_FMUR01000007.1"/>
</dbReference>
<dbReference type="AlphaFoldDB" id="A0A1G5D4B5"/>
<feature type="transmembrane region" description="Helical" evidence="1">
    <location>
        <begin position="301"/>
        <end position="319"/>
    </location>
</feature>
<evidence type="ECO:0008006" key="4">
    <source>
        <dbReference type="Google" id="ProtNLM"/>
    </source>
</evidence>
<name>A0A1G5D4B5_9FIRM</name>
<proteinExistence type="predicted"/>
<dbReference type="Pfam" id="PF19528">
    <property type="entry name" value="DUF6056"/>
    <property type="match status" value="1"/>
</dbReference>
<keyword evidence="1" id="KW-0472">Membrane</keyword>
<keyword evidence="1" id="KW-1133">Transmembrane helix</keyword>
<feature type="transmembrane region" description="Helical" evidence="1">
    <location>
        <begin position="134"/>
        <end position="153"/>
    </location>
</feature>
<protein>
    <recommendedName>
        <fullName evidence="4">Glucosyl transferase GtrII</fullName>
    </recommendedName>
</protein>
<evidence type="ECO:0000313" key="2">
    <source>
        <dbReference type="EMBL" id="SCY09466.1"/>
    </source>
</evidence>
<feature type="transmembrane region" description="Helical" evidence="1">
    <location>
        <begin position="326"/>
        <end position="346"/>
    </location>
</feature>